<dbReference type="SMART" id="SM00156">
    <property type="entry name" value="PP2Ac"/>
    <property type="match status" value="1"/>
</dbReference>
<dbReference type="InterPro" id="IPR029052">
    <property type="entry name" value="Metallo-depent_PP-like"/>
</dbReference>
<dbReference type="WBParaSite" id="PgR144_g015_t01">
    <property type="protein sequence ID" value="PgR144_g015_t01"/>
    <property type="gene ID" value="PgR144_g015"/>
</dbReference>
<evidence type="ECO:0000256" key="1">
    <source>
        <dbReference type="RuleBase" id="RU004273"/>
    </source>
</evidence>
<dbReference type="PANTHER" id="PTHR11668:SF516">
    <property type="entry name" value="SERINE_THREONINE SPECIFIC PROTEIN PHOSPHATASES DOMAIN-CONTAINING PROTEIN"/>
    <property type="match status" value="1"/>
</dbReference>
<evidence type="ECO:0000313" key="4">
    <source>
        <dbReference type="Proteomes" id="UP000887569"/>
    </source>
</evidence>
<organism evidence="4 5">
    <name type="scientific">Parascaris univalens</name>
    <name type="common">Nematode worm</name>
    <dbReference type="NCBI Taxonomy" id="6257"/>
    <lineage>
        <taxon>Eukaryota</taxon>
        <taxon>Metazoa</taxon>
        <taxon>Ecdysozoa</taxon>
        <taxon>Nematoda</taxon>
        <taxon>Chromadorea</taxon>
        <taxon>Rhabditida</taxon>
        <taxon>Spirurina</taxon>
        <taxon>Ascaridomorpha</taxon>
        <taxon>Ascaridoidea</taxon>
        <taxon>Ascarididae</taxon>
        <taxon>Parascaris</taxon>
    </lineage>
</organism>
<dbReference type="SUPFAM" id="SSF56300">
    <property type="entry name" value="Metallo-dependent phosphatases"/>
    <property type="match status" value="1"/>
</dbReference>
<comment type="catalytic activity">
    <reaction evidence="1">
        <text>O-phospho-L-threonyl-[protein] + H2O = L-threonyl-[protein] + phosphate</text>
        <dbReference type="Rhea" id="RHEA:47004"/>
        <dbReference type="Rhea" id="RHEA-COMP:11060"/>
        <dbReference type="Rhea" id="RHEA-COMP:11605"/>
        <dbReference type="ChEBI" id="CHEBI:15377"/>
        <dbReference type="ChEBI" id="CHEBI:30013"/>
        <dbReference type="ChEBI" id="CHEBI:43474"/>
        <dbReference type="ChEBI" id="CHEBI:61977"/>
        <dbReference type="EC" id="3.1.3.16"/>
    </reaction>
</comment>
<protein>
    <recommendedName>
        <fullName evidence="1">Serine/threonine-protein phosphatase</fullName>
        <ecNumber evidence="1">3.1.3.16</ecNumber>
    </recommendedName>
</protein>
<dbReference type="AlphaFoldDB" id="A0A915CFD1"/>
<reference evidence="5" key="1">
    <citation type="submission" date="2022-11" db="UniProtKB">
        <authorList>
            <consortium name="WormBaseParasite"/>
        </authorList>
    </citation>
    <scope>IDENTIFICATION</scope>
</reference>
<dbReference type="InterPro" id="IPR050341">
    <property type="entry name" value="PP1_catalytic_subunit"/>
</dbReference>
<dbReference type="Proteomes" id="UP000887569">
    <property type="component" value="Unplaced"/>
</dbReference>
<dbReference type="PROSITE" id="PS00125">
    <property type="entry name" value="SER_THR_PHOSPHATASE"/>
    <property type="match status" value="1"/>
</dbReference>
<evidence type="ECO:0000259" key="3">
    <source>
        <dbReference type="PROSITE" id="PS00125"/>
    </source>
</evidence>
<dbReference type="EC" id="3.1.3.16" evidence="1"/>
<accession>A0A915CFD1</accession>
<dbReference type="GO" id="GO:0005737">
    <property type="term" value="C:cytoplasm"/>
    <property type="evidence" value="ECO:0007669"/>
    <property type="project" value="TreeGrafter"/>
</dbReference>
<keyword evidence="1" id="KW-0378">Hydrolase</keyword>
<dbReference type="Gene3D" id="3.60.21.10">
    <property type="match status" value="1"/>
</dbReference>
<dbReference type="PRINTS" id="PR00114">
    <property type="entry name" value="STPHPHTASE"/>
</dbReference>
<dbReference type="Pfam" id="PF00149">
    <property type="entry name" value="Metallophos"/>
    <property type="match status" value="1"/>
</dbReference>
<name>A0A915CFD1_PARUN</name>
<feature type="compositionally biased region" description="Low complexity" evidence="2">
    <location>
        <begin position="30"/>
        <end position="45"/>
    </location>
</feature>
<evidence type="ECO:0000313" key="5">
    <source>
        <dbReference type="WBParaSite" id="PgR144_g015_t01"/>
    </source>
</evidence>
<feature type="region of interest" description="Disordered" evidence="2">
    <location>
        <begin position="24"/>
        <end position="57"/>
    </location>
</feature>
<keyword evidence="4" id="KW-1185">Reference proteome</keyword>
<dbReference type="PANTHER" id="PTHR11668">
    <property type="entry name" value="SERINE/THREONINE PROTEIN PHOSPHATASE"/>
    <property type="match status" value="1"/>
</dbReference>
<dbReference type="InterPro" id="IPR004843">
    <property type="entry name" value="Calcineurin-like_PHP"/>
</dbReference>
<feature type="domain" description="Serine/threonine specific protein phosphatases" evidence="3">
    <location>
        <begin position="196"/>
        <end position="201"/>
    </location>
</feature>
<comment type="similarity">
    <text evidence="1">Belongs to the PPP phosphatase family.</text>
</comment>
<dbReference type="GO" id="GO:0004722">
    <property type="term" value="F:protein serine/threonine phosphatase activity"/>
    <property type="evidence" value="ECO:0007669"/>
    <property type="project" value="UniProtKB-EC"/>
</dbReference>
<proteinExistence type="inferred from homology"/>
<evidence type="ECO:0000256" key="2">
    <source>
        <dbReference type="SAM" id="MobiDB-lite"/>
    </source>
</evidence>
<dbReference type="InterPro" id="IPR006186">
    <property type="entry name" value="Ser/Thr-sp_prot-phosphatase"/>
</dbReference>
<sequence>FIFIIRVVASVHLFFEMAKVEEFRSRNQPDSDSSDSTSSSSTEESSQMERDNEMASEDIEENPFIDELIVRLMTAKPIRDPMMPIRVKRNDPEPAPIVKVELKFEELIRLCDEAIKSLNEQEALIRLDIEDLPIMVCGDLHGQFRDLRTIFYACGPPQTQTYLFLGDYVDRGVQGIETISLVLCLKIKYPTQVYMLRGNHEDGNTSMSYGFYDECINRFNAYKEGDQLWRKFIDVFNMLPLAALISTTIFCVHGGLSPFFGTFDDIVKIKRPSIVPPYGLMCDLVWSDPDEKHNGWSMNQRGISFTFGEKIVKEFCHKNNIDLVVRAHQLTGEMVKYGHRFFAGGRLLTIFSAPNYLNTRNDGCVLRISKKLKCSFQIFRPAKSKRTMRTHPSVTNRLKYQTSAL</sequence>
<dbReference type="GO" id="GO:0005634">
    <property type="term" value="C:nucleus"/>
    <property type="evidence" value="ECO:0007669"/>
    <property type="project" value="TreeGrafter"/>
</dbReference>